<dbReference type="GO" id="GO:0006620">
    <property type="term" value="P:post-translational protein targeting to endoplasmic reticulum membrane"/>
    <property type="evidence" value="ECO:0007669"/>
    <property type="project" value="TreeGrafter"/>
</dbReference>
<dbReference type="GeneID" id="25903602"/>
<keyword evidence="4" id="KW-0653">Protein transport</keyword>
<evidence type="ECO:0000256" key="2">
    <source>
        <dbReference type="ARBA" id="ARBA00022448"/>
    </source>
</evidence>
<dbReference type="CDD" id="cd06257">
    <property type="entry name" value="DnaJ"/>
    <property type="match status" value="1"/>
</dbReference>
<dbReference type="eggNOG" id="KOG0721">
    <property type="taxonomic scope" value="Eukaryota"/>
</dbReference>
<dbReference type="Pfam" id="PF02889">
    <property type="entry name" value="Sec63"/>
    <property type="match status" value="1"/>
</dbReference>
<dbReference type="SMART" id="SM00271">
    <property type="entry name" value="DnaJ"/>
    <property type="match status" value="1"/>
</dbReference>
<dbReference type="AlphaFoldDB" id="A0A0L0G8X7"/>
<keyword evidence="5 7" id="KW-1133">Transmembrane helix</keyword>
<dbReference type="PANTHER" id="PTHR24075:SF0">
    <property type="entry name" value="TRANSLOCATION PROTEIN SEC63 HOMOLOG"/>
    <property type="match status" value="1"/>
</dbReference>
<dbReference type="GO" id="GO:0006614">
    <property type="term" value="P:SRP-dependent cotranslational protein targeting to membrane"/>
    <property type="evidence" value="ECO:0007669"/>
    <property type="project" value="TreeGrafter"/>
</dbReference>
<dbReference type="EMBL" id="KQ241747">
    <property type="protein sequence ID" value="KNC84693.1"/>
    <property type="molecule type" value="Genomic_DNA"/>
</dbReference>
<dbReference type="GO" id="GO:0008320">
    <property type="term" value="F:protein transmembrane transporter activity"/>
    <property type="evidence" value="ECO:0007669"/>
    <property type="project" value="TreeGrafter"/>
</dbReference>
<dbReference type="OrthoDB" id="5850326at2759"/>
<evidence type="ECO:0000259" key="8">
    <source>
        <dbReference type="PROSITE" id="PS50076"/>
    </source>
</evidence>
<evidence type="ECO:0000256" key="4">
    <source>
        <dbReference type="ARBA" id="ARBA00022927"/>
    </source>
</evidence>
<evidence type="ECO:0000313" key="9">
    <source>
        <dbReference type="EMBL" id="KNC84693.1"/>
    </source>
</evidence>
<dbReference type="InterPro" id="IPR001623">
    <property type="entry name" value="DnaJ_domain"/>
</dbReference>
<evidence type="ECO:0000256" key="6">
    <source>
        <dbReference type="ARBA" id="ARBA00023136"/>
    </source>
</evidence>
<reference evidence="9 10" key="1">
    <citation type="submission" date="2011-02" db="EMBL/GenBank/DDBJ databases">
        <title>The Genome Sequence of Sphaeroforma arctica JP610.</title>
        <authorList>
            <consortium name="The Broad Institute Genome Sequencing Platform"/>
            <person name="Russ C."/>
            <person name="Cuomo C."/>
            <person name="Young S.K."/>
            <person name="Zeng Q."/>
            <person name="Gargeya S."/>
            <person name="Alvarado L."/>
            <person name="Berlin A."/>
            <person name="Chapman S.B."/>
            <person name="Chen Z."/>
            <person name="Freedman E."/>
            <person name="Gellesch M."/>
            <person name="Goldberg J."/>
            <person name="Griggs A."/>
            <person name="Gujja S."/>
            <person name="Heilman E."/>
            <person name="Heiman D."/>
            <person name="Howarth C."/>
            <person name="Mehta T."/>
            <person name="Neiman D."/>
            <person name="Pearson M."/>
            <person name="Roberts A."/>
            <person name="Saif S."/>
            <person name="Shea T."/>
            <person name="Shenoy N."/>
            <person name="Sisk P."/>
            <person name="Stolte C."/>
            <person name="Sykes S."/>
            <person name="White J."/>
            <person name="Yandava C."/>
            <person name="Burger G."/>
            <person name="Gray M.W."/>
            <person name="Holland P.W.H."/>
            <person name="King N."/>
            <person name="Lang F.B.F."/>
            <person name="Roger A.J."/>
            <person name="Ruiz-Trillo I."/>
            <person name="Haas B."/>
            <person name="Nusbaum C."/>
            <person name="Birren B."/>
        </authorList>
    </citation>
    <scope>NUCLEOTIDE SEQUENCE [LARGE SCALE GENOMIC DNA]</scope>
    <source>
        <strain evidence="9 10">JP610</strain>
    </source>
</reference>
<dbReference type="PRINTS" id="PR00625">
    <property type="entry name" value="JDOMAIN"/>
</dbReference>
<evidence type="ECO:0000256" key="5">
    <source>
        <dbReference type="ARBA" id="ARBA00022989"/>
    </source>
</evidence>
<dbReference type="Proteomes" id="UP000054560">
    <property type="component" value="Unassembled WGS sequence"/>
</dbReference>
<dbReference type="SUPFAM" id="SSF158702">
    <property type="entry name" value="Sec63 N-terminal domain-like"/>
    <property type="match status" value="1"/>
</dbReference>
<proteinExistence type="predicted"/>
<dbReference type="SUPFAM" id="SSF46565">
    <property type="entry name" value="Chaperone J-domain"/>
    <property type="match status" value="1"/>
</dbReference>
<keyword evidence="3 7" id="KW-0812">Transmembrane</keyword>
<dbReference type="Gene3D" id="1.10.3380.10">
    <property type="entry name" value="Sec63 N-terminal domain-like domain"/>
    <property type="match status" value="1"/>
</dbReference>
<feature type="transmembrane region" description="Helical" evidence="7">
    <location>
        <begin position="192"/>
        <end position="215"/>
    </location>
</feature>
<feature type="domain" description="J" evidence="8">
    <location>
        <begin position="102"/>
        <end position="167"/>
    </location>
</feature>
<evidence type="ECO:0000313" key="10">
    <source>
        <dbReference type="Proteomes" id="UP000054560"/>
    </source>
</evidence>
<dbReference type="GO" id="GO:0031207">
    <property type="term" value="C:Sec62/Sec63 complex"/>
    <property type="evidence" value="ECO:0007669"/>
    <property type="project" value="TreeGrafter"/>
</dbReference>
<name>A0A0L0G8X7_9EUKA</name>
<keyword evidence="2" id="KW-0813">Transport</keyword>
<evidence type="ECO:0000256" key="1">
    <source>
        <dbReference type="ARBA" id="ARBA00004127"/>
    </source>
</evidence>
<dbReference type="PROSITE" id="PS50076">
    <property type="entry name" value="DNAJ_2"/>
    <property type="match status" value="1"/>
</dbReference>
<dbReference type="InterPro" id="IPR004179">
    <property type="entry name" value="Sec63-dom"/>
</dbReference>
<evidence type="ECO:0000256" key="3">
    <source>
        <dbReference type="ARBA" id="ARBA00022692"/>
    </source>
</evidence>
<comment type="subcellular location">
    <subcellularLocation>
        <location evidence="1">Endomembrane system</location>
        <topology evidence="1">Multi-pass membrane protein</topology>
    </subcellularLocation>
</comment>
<dbReference type="RefSeq" id="XP_014158595.1">
    <property type="nucleotide sequence ID" value="XM_014303120.1"/>
</dbReference>
<organism evidence="9 10">
    <name type="scientific">Sphaeroforma arctica JP610</name>
    <dbReference type="NCBI Taxonomy" id="667725"/>
    <lineage>
        <taxon>Eukaryota</taxon>
        <taxon>Ichthyosporea</taxon>
        <taxon>Ichthyophonida</taxon>
        <taxon>Sphaeroforma</taxon>
    </lineage>
</organism>
<evidence type="ECO:0000256" key="7">
    <source>
        <dbReference type="SAM" id="Phobius"/>
    </source>
</evidence>
<gene>
    <name evidence="9" type="ORF">SARC_03098</name>
</gene>
<sequence length="344" mass="39597">MSEYSYDDSGDNTTIFLLSGLCLYLVPATYFRVAKFITTPEGPARDGSPFYEFTQKKKCKVIESKERKWSIHDVLFGVAWLATIVLLWKASGITATVQEVWNPYEILGLDEGATPKEIKSAYRKLSLVNHPDKNPENETIHELYMEIVKAHQTLTDDAVRENWEKFGHPDGKRSTEYGIALPEFLISDTYKWVVLALYFLGIMVFMPVVVAQWWWNSKRYTRDRILRQTINLYYQFLRPQMTTAQIVDVVTAAVEFQDEVPQRDTDKEQVAALIKLIGETKLEGQANDLMARFSENQVFDAPYCIKARALLTAHMFRITDLPAELHEDQQIILNLVPNLIQVCV</sequence>
<dbReference type="GO" id="GO:0003723">
    <property type="term" value="F:RNA binding"/>
    <property type="evidence" value="ECO:0007669"/>
    <property type="project" value="TreeGrafter"/>
</dbReference>
<dbReference type="Gene3D" id="1.10.287.110">
    <property type="entry name" value="DnaJ domain"/>
    <property type="match status" value="1"/>
</dbReference>
<accession>A0A0L0G8X7</accession>
<protein>
    <recommendedName>
        <fullName evidence="8">J domain-containing protein</fullName>
    </recommendedName>
</protein>
<feature type="transmembrane region" description="Helical" evidence="7">
    <location>
        <begin position="12"/>
        <end position="31"/>
    </location>
</feature>
<feature type="transmembrane region" description="Helical" evidence="7">
    <location>
        <begin position="74"/>
        <end position="97"/>
    </location>
</feature>
<dbReference type="Pfam" id="PF00226">
    <property type="entry name" value="DnaJ"/>
    <property type="match status" value="1"/>
</dbReference>
<keyword evidence="6 7" id="KW-0472">Membrane</keyword>
<dbReference type="InterPro" id="IPR036869">
    <property type="entry name" value="J_dom_sf"/>
</dbReference>
<keyword evidence="10" id="KW-1185">Reference proteome</keyword>
<dbReference type="PANTHER" id="PTHR24075">
    <property type="entry name" value="SEC63 DOMAIN-CONTAINING"/>
    <property type="match status" value="1"/>
</dbReference>
<dbReference type="STRING" id="667725.A0A0L0G8X7"/>